<dbReference type="InterPro" id="IPR003646">
    <property type="entry name" value="SH3-like_bac-type"/>
</dbReference>
<reference evidence="3 4" key="1">
    <citation type="submission" date="2020-05" db="EMBL/GenBank/DDBJ databases">
        <title>Comparative genomic analysis of denitrifying bacteria from Halomonas genus.</title>
        <authorList>
            <person name="Wang L."/>
            <person name="Shao Z."/>
        </authorList>
    </citation>
    <scope>NUCLEOTIDE SEQUENCE [LARGE SCALE GENOMIC DNA]</scope>
    <source>
        <strain evidence="3 4">A4</strain>
    </source>
</reference>
<gene>
    <name evidence="3" type="ORF">HOP52_17875</name>
</gene>
<dbReference type="Gene3D" id="2.30.30.40">
    <property type="entry name" value="SH3 Domains"/>
    <property type="match status" value="1"/>
</dbReference>
<feature type="domain" description="SH3b" evidence="2">
    <location>
        <begin position="126"/>
        <end position="193"/>
    </location>
</feature>
<proteinExistence type="predicted"/>
<name>A0ABS9PCW9_9GAMM</name>
<sequence>MGALPRLTGTPFDPELIRQAVAIAQHAGYREKTGHAEIPEELAAVEAELNRLGQGGLDFSSLSESGRRALAWLFYWIVLPFLMNMAAAMALERFSERAAVSEGVTTPHGAKMLARCSNELEREIFAGCRVVTGDGLRLRAGPSMKAKVMTNLPLGKIIVVLDSSERAWLLVEVDIEGDRIEGWVARRYTTKFR</sequence>
<feature type="transmembrane region" description="Helical" evidence="1">
    <location>
        <begin position="69"/>
        <end position="91"/>
    </location>
</feature>
<organism evidence="3 4">
    <name type="scientific">Billgrantia campisalis</name>
    <dbReference type="NCBI Taxonomy" id="74661"/>
    <lineage>
        <taxon>Bacteria</taxon>
        <taxon>Pseudomonadati</taxon>
        <taxon>Pseudomonadota</taxon>
        <taxon>Gammaproteobacteria</taxon>
        <taxon>Oceanospirillales</taxon>
        <taxon>Halomonadaceae</taxon>
        <taxon>Billgrantia</taxon>
    </lineage>
</organism>
<evidence type="ECO:0000313" key="4">
    <source>
        <dbReference type="Proteomes" id="UP000814385"/>
    </source>
</evidence>
<keyword evidence="4" id="KW-1185">Reference proteome</keyword>
<keyword evidence="1" id="KW-0812">Transmembrane</keyword>
<dbReference type="Proteomes" id="UP000814385">
    <property type="component" value="Unassembled WGS sequence"/>
</dbReference>
<protein>
    <submittedName>
        <fullName evidence="3">SH3 domain-containing protein</fullName>
    </submittedName>
</protein>
<evidence type="ECO:0000256" key="1">
    <source>
        <dbReference type="SAM" id="Phobius"/>
    </source>
</evidence>
<accession>A0ABS9PCW9</accession>
<evidence type="ECO:0000313" key="3">
    <source>
        <dbReference type="EMBL" id="MCG6659622.1"/>
    </source>
</evidence>
<dbReference type="SMART" id="SM00287">
    <property type="entry name" value="SH3b"/>
    <property type="match status" value="1"/>
</dbReference>
<keyword evidence="1" id="KW-1133">Transmembrane helix</keyword>
<dbReference type="Pfam" id="PF08239">
    <property type="entry name" value="SH3_3"/>
    <property type="match status" value="1"/>
</dbReference>
<dbReference type="EMBL" id="JABFUC010000018">
    <property type="protein sequence ID" value="MCG6659622.1"/>
    <property type="molecule type" value="Genomic_DNA"/>
</dbReference>
<comment type="caution">
    <text evidence="3">The sequence shown here is derived from an EMBL/GenBank/DDBJ whole genome shotgun (WGS) entry which is preliminary data.</text>
</comment>
<evidence type="ECO:0000259" key="2">
    <source>
        <dbReference type="SMART" id="SM00287"/>
    </source>
</evidence>
<keyword evidence="1" id="KW-0472">Membrane</keyword>
<dbReference type="RefSeq" id="WP_238978825.1">
    <property type="nucleotide sequence ID" value="NZ_JABFUC010000018.1"/>
</dbReference>